<evidence type="ECO:0000256" key="1">
    <source>
        <dbReference type="SAM" id="Phobius"/>
    </source>
</evidence>
<keyword evidence="1" id="KW-0472">Membrane</keyword>
<dbReference type="RefSeq" id="WP_283868802.1">
    <property type="nucleotide sequence ID" value="NZ_CP126101.1"/>
</dbReference>
<sequence length="141" mass="15943">MSHSLFQRITISVISAIILSWFLSFYFGYGSMEEEISETSGYSTKTLFLMFIGYSLVIYGILGVIISWFIDTKIQKQLNQAVLYCVSGAIIGGLVYFLTSAVTYMNRLLIFLLIGTFAALLYFILLKIFNLVVFKMMKSAS</sequence>
<feature type="transmembrane region" description="Helical" evidence="1">
    <location>
        <begin position="9"/>
        <end position="27"/>
    </location>
</feature>
<reference evidence="2" key="1">
    <citation type="submission" date="2023-05" db="EMBL/GenBank/DDBJ databases">
        <title>Comparative genomics of Bacillaceae isolates and their secondary metabolite potential.</title>
        <authorList>
            <person name="Song L."/>
            <person name="Nielsen L.J."/>
            <person name="Mohite O."/>
            <person name="Xu X."/>
            <person name="Weber T."/>
            <person name="Kovacs A.T."/>
        </authorList>
    </citation>
    <scope>NUCLEOTIDE SEQUENCE</scope>
    <source>
        <strain evidence="2">LY1</strain>
    </source>
</reference>
<proteinExistence type="predicted"/>
<organism evidence="2 3">
    <name type="scientific">Lysinibacillus pakistanensis</name>
    <dbReference type="NCBI Taxonomy" id="759811"/>
    <lineage>
        <taxon>Bacteria</taxon>
        <taxon>Bacillati</taxon>
        <taxon>Bacillota</taxon>
        <taxon>Bacilli</taxon>
        <taxon>Bacillales</taxon>
        <taxon>Bacillaceae</taxon>
        <taxon>Lysinibacillus</taxon>
    </lineage>
</organism>
<gene>
    <name evidence="2" type="ORF">QNH24_17470</name>
</gene>
<accession>A0AAX3WQN7</accession>
<evidence type="ECO:0008006" key="4">
    <source>
        <dbReference type="Google" id="ProtNLM"/>
    </source>
</evidence>
<dbReference type="EMBL" id="CP126101">
    <property type="protein sequence ID" value="WHY50106.1"/>
    <property type="molecule type" value="Genomic_DNA"/>
</dbReference>
<dbReference type="Proteomes" id="UP001178322">
    <property type="component" value="Chromosome"/>
</dbReference>
<evidence type="ECO:0000313" key="3">
    <source>
        <dbReference type="Proteomes" id="UP001178322"/>
    </source>
</evidence>
<keyword evidence="1" id="KW-0812">Transmembrane</keyword>
<evidence type="ECO:0000313" key="2">
    <source>
        <dbReference type="EMBL" id="WHY50106.1"/>
    </source>
</evidence>
<dbReference type="AlphaFoldDB" id="A0AAX3WQN7"/>
<feature type="transmembrane region" description="Helical" evidence="1">
    <location>
        <begin position="47"/>
        <end position="70"/>
    </location>
</feature>
<feature type="transmembrane region" description="Helical" evidence="1">
    <location>
        <begin position="108"/>
        <end position="134"/>
    </location>
</feature>
<name>A0AAX3WQN7_9BACI</name>
<feature type="transmembrane region" description="Helical" evidence="1">
    <location>
        <begin position="82"/>
        <end position="102"/>
    </location>
</feature>
<protein>
    <recommendedName>
        <fullName evidence="4">MFS transporter</fullName>
    </recommendedName>
</protein>
<keyword evidence="1" id="KW-1133">Transmembrane helix</keyword>